<evidence type="ECO:0000313" key="6">
    <source>
        <dbReference type="EMBL" id="MBJ6360829.1"/>
    </source>
</evidence>
<dbReference type="EMBL" id="JAELUP010000014">
    <property type="protein sequence ID" value="MBJ6360829.1"/>
    <property type="molecule type" value="Genomic_DNA"/>
</dbReference>
<dbReference type="Proteomes" id="UP000640274">
    <property type="component" value="Unassembled WGS sequence"/>
</dbReference>
<comment type="similarity">
    <text evidence="1">Belongs to the SMC family. SbcC subfamily.</text>
</comment>
<sequence length="670" mass="76905">MNTITLQRLTLRNFKGFREFQLVANGQPINVFGDNGTGKTTLFDAFTWLLFGKDSANRTDFEIKELDSAGKVRQHKLEHEVEGVLGINGKNKMFRRVFVEKWTKKRGSLTAAFEGHETSYFVDGVPVAKKEYDAAVTALLPEELFKLLTSPTFFNEQLKWQDRRKLLLEVCGDVTDAEVIHSRTELAPLEAILRDRNIDDHKKVVAASMKRINQEIDDIPVRISEAQRSMPNVSEISEDMLKEDIVTLRERLTGKEQELVRVQSGGQAAELQHRLREIEGEQLQIKNVLQTAALDSVAQQRAHVDALHRDLDKVRRSIDDRQYKIQSNEQRITGLDQERAQLRAEFSAASTDGFAHSADDNCPACGQLLPDERRQEAHDVALADFNRRKAERLESIQRRGRSARDESERLADEITRMREEFRQLAEQQEQLQARIDMANAELDRLRQGVQNPDDDLKYRNLGDEAALLRQQITLLQTDSAQEQQRVQQEIQSLRAEISVLDADLAKFEHVRRQQARITELEQQENKLAGEYEQLQHELFLTEEFTRAKVNLLQSRIDSKFKYARFRLFDEQINGGLREVCDTLYNGVPYDKGLNNAARYHVGIDIINTLSQHYEVWAPIWHDNAEAVTSPAETDAQVIRLIVSEQDKRLRVQSSKDSDDGLLIVDNEVVS</sequence>
<dbReference type="InterPro" id="IPR027417">
    <property type="entry name" value="P-loop_NTPase"/>
</dbReference>
<organism evidence="6 7">
    <name type="scientific">Paenibacillus roseus</name>
    <dbReference type="NCBI Taxonomy" id="2798579"/>
    <lineage>
        <taxon>Bacteria</taxon>
        <taxon>Bacillati</taxon>
        <taxon>Bacillota</taxon>
        <taxon>Bacilli</taxon>
        <taxon>Bacillales</taxon>
        <taxon>Paenibacillaceae</taxon>
        <taxon>Paenibacillus</taxon>
    </lineage>
</organism>
<dbReference type="SUPFAM" id="SSF75712">
    <property type="entry name" value="Rad50 coiled-coil Zn hook"/>
    <property type="match status" value="1"/>
</dbReference>
<dbReference type="Gene3D" id="3.40.50.300">
    <property type="entry name" value="P-loop containing nucleotide triphosphate hydrolases"/>
    <property type="match status" value="1"/>
</dbReference>
<evidence type="ECO:0000256" key="1">
    <source>
        <dbReference type="ARBA" id="ARBA00006930"/>
    </source>
</evidence>
<dbReference type="AlphaFoldDB" id="A0A934J3A1"/>
<feature type="domain" description="Rad50/SbcC-type AAA" evidence="5">
    <location>
        <begin position="8"/>
        <end position="259"/>
    </location>
</feature>
<feature type="coiled-coil region" evidence="4">
    <location>
        <begin position="483"/>
        <end position="537"/>
    </location>
</feature>
<protein>
    <recommendedName>
        <fullName evidence="3">Nuclease SbcCD subunit C</fullName>
    </recommendedName>
</protein>
<dbReference type="InterPro" id="IPR038729">
    <property type="entry name" value="Rad50/SbcC_AAA"/>
</dbReference>
<evidence type="ECO:0000256" key="3">
    <source>
        <dbReference type="ARBA" id="ARBA00013368"/>
    </source>
</evidence>
<dbReference type="SUPFAM" id="SSF52540">
    <property type="entry name" value="P-loop containing nucleoside triphosphate hydrolases"/>
    <property type="match status" value="1"/>
</dbReference>
<comment type="subunit">
    <text evidence="2">Heterodimer of SbcC and SbcD.</text>
</comment>
<dbReference type="Pfam" id="PF13476">
    <property type="entry name" value="AAA_23"/>
    <property type="match status" value="1"/>
</dbReference>
<feature type="coiled-coil region" evidence="4">
    <location>
        <begin position="393"/>
        <end position="448"/>
    </location>
</feature>
<dbReference type="Gene3D" id="1.10.287.1490">
    <property type="match status" value="2"/>
</dbReference>
<dbReference type="PANTHER" id="PTHR32114:SF2">
    <property type="entry name" value="ABC TRANSPORTER ABCH.3"/>
    <property type="match status" value="1"/>
</dbReference>
<comment type="caution">
    <text evidence="6">The sequence shown here is derived from an EMBL/GenBank/DDBJ whole genome shotgun (WGS) entry which is preliminary data.</text>
</comment>
<dbReference type="RefSeq" id="WP_199018380.1">
    <property type="nucleotide sequence ID" value="NZ_JAELUP010000014.1"/>
</dbReference>
<evidence type="ECO:0000313" key="7">
    <source>
        <dbReference type="Proteomes" id="UP000640274"/>
    </source>
</evidence>
<accession>A0A934J3A1</accession>
<dbReference type="GO" id="GO:0006302">
    <property type="term" value="P:double-strand break repair"/>
    <property type="evidence" value="ECO:0007669"/>
    <property type="project" value="InterPro"/>
</dbReference>
<gene>
    <name evidence="6" type="ORF">JFN88_05800</name>
</gene>
<evidence type="ECO:0000256" key="4">
    <source>
        <dbReference type="SAM" id="Coils"/>
    </source>
</evidence>
<evidence type="ECO:0000259" key="5">
    <source>
        <dbReference type="Pfam" id="PF13476"/>
    </source>
</evidence>
<proteinExistence type="inferred from homology"/>
<name>A0A934J3A1_9BACL</name>
<evidence type="ECO:0000256" key="2">
    <source>
        <dbReference type="ARBA" id="ARBA00011322"/>
    </source>
</evidence>
<reference evidence="6" key="1">
    <citation type="submission" date="2020-12" db="EMBL/GenBank/DDBJ databases">
        <authorList>
            <person name="Huq M.A."/>
        </authorList>
    </citation>
    <scope>NUCLEOTIDE SEQUENCE</scope>
    <source>
        <strain evidence="6">MAHUQ-46</strain>
    </source>
</reference>
<keyword evidence="4" id="KW-0175">Coiled coil</keyword>
<keyword evidence="7" id="KW-1185">Reference proteome</keyword>
<dbReference type="PANTHER" id="PTHR32114">
    <property type="entry name" value="ABC TRANSPORTER ABCH.3"/>
    <property type="match status" value="1"/>
</dbReference>
<dbReference type="GO" id="GO:0016887">
    <property type="term" value="F:ATP hydrolysis activity"/>
    <property type="evidence" value="ECO:0007669"/>
    <property type="project" value="InterPro"/>
</dbReference>